<dbReference type="Proteomes" id="UP000326364">
    <property type="component" value="Unassembled WGS sequence"/>
</dbReference>
<dbReference type="EMBL" id="VYQB01000007">
    <property type="protein sequence ID" value="KAA9016901.1"/>
    <property type="molecule type" value="Genomic_DNA"/>
</dbReference>
<name>A0A5J5I1X3_9SPHN</name>
<dbReference type="Proteomes" id="UP000325933">
    <property type="component" value="Unassembled WGS sequence"/>
</dbReference>
<reference evidence="4 5" key="1">
    <citation type="submission" date="2019-09" db="EMBL/GenBank/DDBJ databases">
        <authorList>
            <person name="Feng G."/>
        </authorList>
    </citation>
    <scope>NUCLEOTIDE SEQUENCE [LARGE SCALE GENOMIC DNA]</scope>
    <source>
        <strain evidence="3 4">KACC 19283</strain>
        <strain evidence="2 5">KACC 19284</strain>
    </source>
</reference>
<evidence type="ECO:0000313" key="4">
    <source>
        <dbReference type="Proteomes" id="UP000325933"/>
    </source>
</evidence>
<sequence>MKPSIALFEGDRRFAVVVRLPDAQRDDLETLGVIPVMLPAAEGQAGAAGDYGLDSPPEDRSHAKGQVGDLVGKRNAGARMGIGIVIQQISSRSDCTVPSECWSRIRSQNLRNRFELHDRHRSPLSLRWRSKGGL</sequence>
<organism evidence="3 4">
    <name type="scientific">Sphingobium limneticum</name>
    <dbReference type="NCBI Taxonomy" id="1007511"/>
    <lineage>
        <taxon>Bacteria</taxon>
        <taxon>Pseudomonadati</taxon>
        <taxon>Pseudomonadota</taxon>
        <taxon>Alphaproteobacteria</taxon>
        <taxon>Sphingomonadales</taxon>
        <taxon>Sphingomonadaceae</taxon>
        <taxon>Sphingobium</taxon>
    </lineage>
</organism>
<comment type="caution">
    <text evidence="3">The sequence shown here is derived from an EMBL/GenBank/DDBJ whole genome shotgun (WGS) entry which is preliminary data.</text>
</comment>
<gene>
    <name evidence="3" type="ORF">F4U95_11740</name>
    <name evidence="2" type="ORF">F4U96_11795</name>
</gene>
<feature type="region of interest" description="Disordered" evidence="1">
    <location>
        <begin position="45"/>
        <end position="65"/>
    </location>
</feature>
<dbReference type="AlphaFoldDB" id="A0A5J5I1X3"/>
<protein>
    <submittedName>
        <fullName evidence="3">Uncharacterized protein</fullName>
    </submittedName>
</protein>
<proteinExistence type="predicted"/>
<dbReference type="EMBL" id="VYQA01000007">
    <property type="protein sequence ID" value="KAA9029880.1"/>
    <property type="molecule type" value="Genomic_DNA"/>
</dbReference>
<keyword evidence="5" id="KW-1185">Reference proteome</keyword>
<evidence type="ECO:0000313" key="2">
    <source>
        <dbReference type="EMBL" id="KAA9016901.1"/>
    </source>
</evidence>
<evidence type="ECO:0000313" key="5">
    <source>
        <dbReference type="Proteomes" id="UP000326364"/>
    </source>
</evidence>
<accession>A0A5J5I1X3</accession>
<evidence type="ECO:0000256" key="1">
    <source>
        <dbReference type="SAM" id="MobiDB-lite"/>
    </source>
</evidence>
<evidence type="ECO:0000313" key="3">
    <source>
        <dbReference type="EMBL" id="KAA9029880.1"/>
    </source>
</evidence>